<dbReference type="AlphaFoldDB" id="U2E2T6"/>
<evidence type="ECO:0000313" key="1">
    <source>
        <dbReference type="EMBL" id="ERJ06276.1"/>
    </source>
</evidence>
<evidence type="ECO:0000313" key="2">
    <source>
        <dbReference type="Proteomes" id="UP000003861"/>
    </source>
</evidence>
<gene>
    <name evidence="1" type="ORF">HLRTI_001621</name>
</gene>
<name>U2E2T6_9EURY</name>
<protein>
    <submittedName>
        <fullName evidence="1">Uncharacterized protein</fullName>
    </submittedName>
</protein>
<comment type="caution">
    <text evidence="1">The sequence shown here is derived from an EMBL/GenBank/DDBJ whole genome shotgun (WGS) entry which is preliminary data.</text>
</comment>
<sequence length="51" mass="5967">MQTGKFLHRIRIPGERVAFRTVGRDSYTVVEYTKEWKAIHAGKSPRERLPP</sequence>
<reference evidence="1 2" key="2">
    <citation type="journal article" date="2013" name="PLoS ONE">
        <title>INDIGO - INtegrated Data Warehouse of MIcrobial GenOmes with Examples from the Red Sea Extremophiles.</title>
        <authorList>
            <person name="Alam I."/>
            <person name="Antunes A."/>
            <person name="Kamau A.A."/>
            <person name="Ba Alawi W."/>
            <person name="Kalkatawi M."/>
            <person name="Stingl U."/>
            <person name="Bajic V.B."/>
        </authorList>
    </citation>
    <scope>NUCLEOTIDE SEQUENCE [LARGE SCALE GENOMIC DNA]</scope>
    <source>
        <strain evidence="1 2">SARL4B</strain>
    </source>
</reference>
<accession>U2E2T6</accession>
<proteinExistence type="predicted"/>
<dbReference type="Proteomes" id="UP000003861">
    <property type="component" value="Unassembled WGS sequence"/>
</dbReference>
<organism evidence="1 2">
    <name type="scientific">Halorhabdus tiamatea SARL4B</name>
    <dbReference type="NCBI Taxonomy" id="1033806"/>
    <lineage>
        <taxon>Archaea</taxon>
        <taxon>Methanobacteriati</taxon>
        <taxon>Methanobacteriota</taxon>
        <taxon>Stenosarchaea group</taxon>
        <taxon>Halobacteria</taxon>
        <taxon>Halobacteriales</taxon>
        <taxon>Haloarculaceae</taxon>
        <taxon>Halorhabdus</taxon>
    </lineage>
</organism>
<reference evidence="1 2" key="1">
    <citation type="journal article" date="2011" name="J. Bacteriol.">
        <title>Genome sequence of Halorhabdus tiamatea, the first archaeon isolated from a deep-sea anoxic brine lake.</title>
        <authorList>
            <person name="Antunes A."/>
            <person name="Alam I."/>
            <person name="Bajic V.B."/>
            <person name="Stingl U."/>
        </authorList>
    </citation>
    <scope>NUCLEOTIDE SEQUENCE [LARGE SCALE GENOMIC DNA]</scope>
    <source>
        <strain evidence="1 2">SARL4B</strain>
    </source>
</reference>
<dbReference type="EMBL" id="AFNT02000017">
    <property type="protein sequence ID" value="ERJ06276.1"/>
    <property type="molecule type" value="Genomic_DNA"/>
</dbReference>